<dbReference type="Pfam" id="PF02272">
    <property type="entry name" value="DHHA1"/>
    <property type="match status" value="1"/>
</dbReference>
<dbReference type="InterPro" id="IPR004610">
    <property type="entry name" value="RecJ"/>
</dbReference>
<evidence type="ECO:0000313" key="9">
    <source>
        <dbReference type="EMBL" id="MDH8677135.1"/>
    </source>
</evidence>
<evidence type="ECO:0000313" key="10">
    <source>
        <dbReference type="Proteomes" id="UP001158045"/>
    </source>
</evidence>
<name>A0ABT6N9P9_9FIRM</name>
<keyword evidence="5 9" id="KW-0269">Exonuclease</keyword>
<organism evidence="9 10">
    <name type="scientific">Fusibacter bizertensis</name>
    <dbReference type="NCBI Taxonomy" id="1488331"/>
    <lineage>
        <taxon>Bacteria</taxon>
        <taxon>Bacillati</taxon>
        <taxon>Bacillota</taxon>
        <taxon>Clostridia</taxon>
        <taxon>Eubacteriales</taxon>
        <taxon>Eubacteriales Family XII. Incertae Sedis</taxon>
        <taxon>Fusibacter</taxon>
    </lineage>
</organism>
<reference evidence="9 10" key="1">
    <citation type="submission" date="2023-04" db="EMBL/GenBank/DDBJ databases">
        <title>Fusibacter bizertensis strain WBS, isolated from littoral bottom sediments of the Arctic seas - biochemical and genomic analysis.</title>
        <authorList>
            <person name="Brioukhanov A.L."/>
        </authorList>
    </citation>
    <scope>NUCLEOTIDE SEQUENCE [LARGE SCALE GENOMIC DNA]</scope>
    <source>
        <strain evidence="9 10">WBS</strain>
    </source>
</reference>
<proteinExistence type="inferred from homology"/>
<keyword evidence="10" id="KW-1185">Reference proteome</keyword>
<dbReference type="SUPFAM" id="SSF64182">
    <property type="entry name" value="DHH phosphoesterases"/>
    <property type="match status" value="1"/>
</dbReference>
<keyword evidence="4" id="KW-0378">Hydrolase</keyword>
<dbReference type="InterPro" id="IPR041122">
    <property type="entry name" value="RecJ_OB"/>
</dbReference>
<dbReference type="EMBL" id="JARYZI010000001">
    <property type="protein sequence ID" value="MDH8677135.1"/>
    <property type="molecule type" value="Genomic_DNA"/>
</dbReference>
<dbReference type="PANTHER" id="PTHR30255">
    <property type="entry name" value="SINGLE-STRANDED-DNA-SPECIFIC EXONUCLEASE RECJ"/>
    <property type="match status" value="1"/>
</dbReference>
<dbReference type="InterPro" id="IPR038763">
    <property type="entry name" value="DHH_sf"/>
</dbReference>
<feature type="domain" description="DDH" evidence="6">
    <location>
        <begin position="83"/>
        <end position="228"/>
    </location>
</feature>
<dbReference type="InterPro" id="IPR001667">
    <property type="entry name" value="DDH_dom"/>
</dbReference>
<dbReference type="Gene3D" id="3.90.1640.30">
    <property type="match status" value="1"/>
</dbReference>
<feature type="domain" description="RecJ OB" evidence="8">
    <location>
        <begin position="455"/>
        <end position="561"/>
    </location>
</feature>
<dbReference type="Pfam" id="PF17768">
    <property type="entry name" value="RecJ_OB"/>
    <property type="match status" value="1"/>
</dbReference>
<evidence type="ECO:0000259" key="6">
    <source>
        <dbReference type="Pfam" id="PF01368"/>
    </source>
</evidence>
<dbReference type="RefSeq" id="WP_281092933.1">
    <property type="nucleotide sequence ID" value="NZ_JARYZI010000001.1"/>
</dbReference>
<feature type="domain" description="DHHA1" evidence="7">
    <location>
        <begin position="350"/>
        <end position="439"/>
    </location>
</feature>
<evidence type="ECO:0000259" key="8">
    <source>
        <dbReference type="Pfam" id="PF17768"/>
    </source>
</evidence>
<keyword evidence="3" id="KW-0540">Nuclease</keyword>
<evidence type="ECO:0000256" key="1">
    <source>
        <dbReference type="ARBA" id="ARBA00005915"/>
    </source>
</evidence>
<protein>
    <recommendedName>
        <fullName evidence="2">Single-stranded-DNA-specific exonuclease RecJ</fullName>
    </recommendedName>
</protein>
<accession>A0ABT6N9P9</accession>
<comment type="caution">
    <text evidence="9">The sequence shown here is derived from an EMBL/GenBank/DDBJ whole genome shotgun (WGS) entry which is preliminary data.</text>
</comment>
<dbReference type="Pfam" id="PF01368">
    <property type="entry name" value="DHH"/>
    <property type="match status" value="1"/>
</dbReference>
<dbReference type="Gene3D" id="3.10.310.30">
    <property type="match status" value="1"/>
</dbReference>
<dbReference type="Proteomes" id="UP001158045">
    <property type="component" value="Unassembled WGS sequence"/>
</dbReference>
<dbReference type="PANTHER" id="PTHR30255:SF2">
    <property type="entry name" value="SINGLE-STRANDED-DNA-SPECIFIC EXONUCLEASE RECJ"/>
    <property type="match status" value="1"/>
</dbReference>
<comment type="similarity">
    <text evidence="1">Belongs to the RecJ family.</text>
</comment>
<dbReference type="NCBIfam" id="TIGR00644">
    <property type="entry name" value="recJ"/>
    <property type="match status" value="1"/>
</dbReference>
<dbReference type="GO" id="GO:0004527">
    <property type="term" value="F:exonuclease activity"/>
    <property type="evidence" value="ECO:0007669"/>
    <property type="project" value="UniProtKB-KW"/>
</dbReference>
<evidence type="ECO:0000256" key="3">
    <source>
        <dbReference type="ARBA" id="ARBA00022722"/>
    </source>
</evidence>
<gene>
    <name evidence="9" type="primary">recJ</name>
    <name evidence="9" type="ORF">QE109_03185</name>
</gene>
<evidence type="ECO:0000256" key="5">
    <source>
        <dbReference type="ARBA" id="ARBA00022839"/>
    </source>
</evidence>
<evidence type="ECO:0000259" key="7">
    <source>
        <dbReference type="Pfam" id="PF02272"/>
    </source>
</evidence>
<sequence>MIFQNSIWSYRESDLEKIEQFSREWKQDALITKLLLDRGLSTKEEVNTFLNPKIEDLKDPLLLLDMDKAVQRIHSAIENQESIWLYGDYDVDGITSISILMKYFHSLGVNSKFYIPDRQDEGYGISEHGLDTIKSDGGQLVITVDCGITALAQAEYAKEIALDLIITDHHEFQGELPDAIAVVNPKRGNYPFKMLAGCGVALKLVQALSGDNFGAFYEEVIDIAALGTVADIVPLRDENRIITSVGLAKMPNTKNPGIQALISEAGLVGKEINSGHIGFVIAPRINASGRIGNPSIAVNMLLEKDYFKALEIAKQLSALNTDRQMQEREIMESAERYIQTQIDLDTEKILLVVGNNWHTGIIGIVASKLSDKYSRPTVILNSDGIMAKGSARSIEGISIYDVLSRFKFLFEKFGGHEQAAGLSLSSDNIQALREGLKAYSSEHLHNYMLISKERVDGLLKPQMVTHQLVETIEQLKPFGMGNPKPQFVFNDLIIEDYKALGKLQNHLKLIVNDSNRVYDALAFNRGSFMKFLKKSDKIHLLMTLEKNNFMGVETIQFMVKDMIKERMPISDLLRMRFDLAMKNFLVNADGYGTIDNFTSIDSFDIIFSVPNKKPILIYSEEGLIKFKDKVLANNYINYTLHFNQFNSKESREGFWDIIILPIAPGVSDAYYFISATNDLELYSHIPDRNDLALFYKYAINKEESTLQLLSNKGTLSIAKCRICLSLLSEMNLLHYKENGNYVKLNWLPRPTEKIDIEQLELYKNLIKKWRK</sequence>
<dbReference type="InterPro" id="IPR003156">
    <property type="entry name" value="DHHA1_dom"/>
</dbReference>
<dbReference type="InterPro" id="IPR051673">
    <property type="entry name" value="SSDNA_exonuclease_RecJ"/>
</dbReference>
<evidence type="ECO:0000256" key="4">
    <source>
        <dbReference type="ARBA" id="ARBA00022801"/>
    </source>
</evidence>
<evidence type="ECO:0000256" key="2">
    <source>
        <dbReference type="ARBA" id="ARBA00019841"/>
    </source>
</evidence>